<feature type="domain" description="Methyl-accepting transducer" evidence="6">
    <location>
        <begin position="214"/>
        <end position="443"/>
    </location>
</feature>
<dbReference type="PANTHER" id="PTHR43531">
    <property type="entry name" value="PROTEIN ICFG"/>
    <property type="match status" value="1"/>
</dbReference>
<feature type="transmembrane region" description="Helical" evidence="5">
    <location>
        <begin position="12"/>
        <end position="30"/>
    </location>
</feature>
<dbReference type="KEGG" id="dmm:dnm_070330"/>
<dbReference type="Proteomes" id="UP000663722">
    <property type="component" value="Chromosome"/>
</dbReference>
<dbReference type="GO" id="GO:0004888">
    <property type="term" value="F:transmembrane signaling receptor activity"/>
    <property type="evidence" value="ECO:0007669"/>
    <property type="project" value="TreeGrafter"/>
</dbReference>
<keyword evidence="3" id="KW-0807">Transducer</keyword>
<dbReference type="Gene3D" id="1.10.287.950">
    <property type="entry name" value="Methyl-accepting chemotaxis protein"/>
    <property type="match status" value="1"/>
</dbReference>
<dbReference type="InterPro" id="IPR051310">
    <property type="entry name" value="MCP_chemotaxis"/>
</dbReference>
<gene>
    <name evidence="7" type="ORF">dnm_070330</name>
</gene>
<dbReference type="Pfam" id="PF00015">
    <property type="entry name" value="MCPsignal"/>
    <property type="match status" value="1"/>
</dbReference>
<sequence>MLKRTKLKTKIFAGFSIVMMLLILVAYAGYGGLSYVVDKVEKADSMNRIIQQLLTIRRHEKNFIIRNNPIYHDKVKKTMELIRNETLETRNKFVQQKNKQMMDNIIAALDGYEKEFEAFVKGKHKDYSEDIKNAAEDIVSDEKEMVMSARELERCLIAAGERQKNEMNTRVSKTNDLILGVTLITIILGLFLSYVITRGIITPLNHIMEGLNENSDKLFYGSAQRASASQQLAEGAIEQAGATQETSASLEEMASMTSKNADNATQAHRLMTEVSEVVNEANDSMTQLTGSMKKISKSSEETRKIIKTIDEIAFQTNLLALNAAVEAARAGEAGLGFAVVANEVRNLAIRTTEAARDTAALIKSSVKEITNGSDMVAKTHESFVGVAEIAKKIGELIGEITAASQEQAQGTSQMNTAMAELDNVTQKNAAIAEEAASASEKMNIQAKEMKTFVNELALLIQGHVE</sequence>
<dbReference type="SUPFAM" id="SSF58104">
    <property type="entry name" value="Methyl-accepting chemotaxis protein (MCP) signaling domain"/>
    <property type="match status" value="1"/>
</dbReference>
<dbReference type="EMBL" id="CP061800">
    <property type="protein sequence ID" value="QTA90969.1"/>
    <property type="molecule type" value="Genomic_DNA"/>
</dbReference>
<protein>
    <submittedName>
        <fullName evidence="7">Methyl-accepting chemotaxis protein domain-containing protein</fullName>
    </submittedName>
</protein>
<comment type="similarity">
    <text evidence="2">Belongs to the methyl-accepting chemotaxis (MCP) protein family.</text>
</comment>
<name>A0A975BTJ0_9BACT</name>
<accession>A0A975BTJ0</accession>
<reference evidence="7" key="1">
    <citation type="journal article" date="2021" name="Microb. Physiol.">
        <title>Proteogenomic Insights into the Physiology of Marine, Sulfate-Reducing, Filamentous Desulfonema limicola and Desulfonema magnum.</title>
        <authorList>
            <person name="Schnaars V."/>
            <person name="Wohlbrand L."/>
            <person name="Scheve S."/>
            <person name="Hinrichs C."/>
            <person name="Reinhardt R."/>
            <person name="Rabus R."/>
        </authorList>
    </citation>
    <scope>NUCLEOTIDE SEQUENCE</scope>
    <source>
        <strain evidence="7">4be13</strain>
    </source>
</reference>
<evidence type="ECO:0000256" key="4">
    <source>
        <dbReference type="SAM" id="Coils"/>
    </source>
</evidence>
<keyword evidence="5" id="KW-0472">Membrane</keyword>
<feature type="transmembrane region" description="Helical" evidence="5">
    <location>
        <begin position="177"/>
        <end position="196"/>
    </location>
</feature>
<dbReference type="InterPro" id="IPR004089">
    <property type="entry name" value="MCPsignal_dom"/>
</dbReference>
<keyword evidence="4" id="KW-0175">Coiled coil</keyword>
<dbReference type="SMART" id="SM00283">
    <property type="entry name" value="MA"/>
    <property type="match status" value="1"/>
</dbReference>
<dbReference type="RefSeq" id="WP_207678936.1">
    <property type="nucleotide sequence ID" value="NZ_CP061800.1"/>
</dbReference>
<organism evidence="7 8">
    <name type="scientific">Desulfonema magnum</name>
    <dbReference type="NCBI Taxonomy" id="45655"/>
    <lineage>
        <taxon>Bacteria</taxon>
        <taxon>Pseudomonadati</taxon>
        <taxon>Thermodesulfobacteriota</taxon>
        <taxon>Desulfobacteria</taxon>
        <taxon>Desulfobacterales</taxon>
        <taxon>Desulfococcaceae</taxon>
        <taxon>Desulfonema</taxon>
    </lineage>
</organism>
<proteinExistence type="inferred from homology"/>
<keyword evidence="5" id="KW-1133">Transmembrane helix</keyword>
<dbReference type="CDD" id="cd11386">
    <property type="entry name" value="MCP_signal"/>
    <property type="match status" value="1"/>
</dbReference>
<evidence type="ECO:0000313" key="8">
    <source>
        <dbReference type="Proteomes" id="UP000663722"/>
    </source>
</evidence>
<feature type="coiled-coil region" evidence="4">
    <location>
        <begin position="414"/>
        <end position="441"/>
    </location>
</feature>
<keyword evidence="5" id="KW-0812">Transmembrane</keyword>
<dbReference type="GO" id="GO:0005886">
    <property type="term" value="C:plasma membrane"/>
    <property type="evidence" value="ECO:0007669"/>
    <property type="project" value="TreeGrafter"/>
</dbReference>
<dbReference type="PROSITE" id="PS50111">
    <property type="entry name" value="CHEMOTAXIS_TRANSDUC_2"/>
    <property type="match status" value="1"/>
</dbReference>
<dbReference type="AlphaFoldDB" id="A0A975BTJ0"/>
<evidence type="ECO:0000256" key="2">
    <source>
        <dbReference type="ARBA" id="ARBA00029447"/>
    </source>
</evidence>
<evidence type="ECO:0000256" key="5">
    <source>
        <dbReference type="SAM" id="Phobius"/>
    </source>
</evidence>
<dbReference type="PANTHER" id="PTHR43531:SF14">
    <property type="entry name" value="METHYL-ACCEPTING CHEMOTAXIS PROTEIN I-RELATED"/>
    <property type="match status" value="1"/>
</dbReference>
<dbReference type="GO" id="GO:0007165">
    <property type="term" value="P:signal transduction"/>
    <property type="evidence" value="ECO:0007669"/>
    <property type="project" value="UniProtKB-KW"/>
</dbReference>
<evidence type="ECO:0000313" key="7">
    <source>
        <dbReference type="EMBL" id="QTA90969.1"/>
    </source>
</evidence>
<evidence type="ECO:0000259" key="6">
    <source>
        <dbReference type="PROSITE" id="PS50111"/>
    </source>
</evidence>
<keyword evidence="1" id="KW-0488">Methylation</keyword>
<dbReference type="GO" id="GO:0006935">
    <property type="term" value="P:chemotaxis"/>
    <property type="evidence" value="ECO:0007669"/>
    <property type="project" value="TreeGrafter"/>
</dbReference>
<evidence type="ECO:0000256" key="3">
    <source>
        <dbReference type="PROSITE-ProRule" id="PRU00284"/>
    </source>
</evidence>
<keyword evidence="8" id="KW-1185">Reference proteome</keyword>
<evidence type="ECO:0000256" key="1">
    <source>
        <dbReference type="ARBA" id="ARBA00022481"/>
    </source>
</evidence>